<dbReference type="InterPro" id="IPR000073">
    <property type="entry name" value="AB_hydrolase_1"/>
</dbReference>
<feature type="region of interest" description="Disordered" evidence="1">
    <location>
        <begin position="1"/>
        <end position="22"/>
    </location>
</feature>
<dbReference type="InterPro" id="IPR050471">
    <property type="entry name" value="AB_hydrolase"/>
</dbReference>
<evidence type="ECO:0000313" key="4">
    <source>
        <dbReference type="Proteomes" id="UP001491310"/>
    </source>
</evidence>
<proteinExistence type="predicted"/>
<name>A0ABR2YCE1_9CHLO</name>
<dbReference type="Gene3D" id="3.40.50.1820">
    <property type="entry name" value="alpha/beta hydrolase"/>
    <property type="match status" value="1"/>
</dbReference>
<gene>
    <name evidence="3" type="ORF">WJX75_006169</name>
</gene>
<reference evidence="3 4" key="1">
    <citation type="journal article" date="2024" name="Nat. Commun.">
        <title>Phylogenomics reveals the evolutionary origins of lichenization in chlorophyte algae.</title>
        <authorList>
            <person name="Puginier C."/>
            <person name="Libourel C."/>
            <person name="Otte J."/>
            <person name="Skaloud P."/>
            <person name="Haon M."/>
            <person name="Grisel S."/>
            <person name="Petersen M."/>
            <person name="Berrin J.G."/>
            <person name="Delaux P.M."/>
            <person name="Dal Grande F."/>
            <person name="Keller J."/>
        </authorList>
    </citation>
    <scope>NUCLEOTIDE SEQUENCE [LARGE SCALE GENOMIC DNA]</scope>
    <source>
        <strain evidence="3 4">SAG 216-7</strain>
    </source>
</reference>
<feature type="domain" description="AB hydrolase-1" evidence="2">
    <location>
        <begin position="90"/>
        <end position="169"/>
    </location>
</feature>
<keyword evidence="4" id="KW-1185">Reference proteome</keyword>
<sequence length="341" mass="36521">MSKGTSDEPEQTLPTANGVREGEHVIEMPHEDTTHAISGGLEAVDPSVCTNVLFICGMSARGRTEFFHPIVSHLTSLTAVPLQPGPPLLTCCTFDNRGIGNSSIPESFASYRTHLMAADALALMDHLGWSRAHVMGMSLGGMVGCKMLAHAPKRIASLTMLSTTATGWQMAGTMMSRPWITLRAGAGPLESRIPANLRANFSRAYLAQKVDGGRTRGEVLTDSTWEAIRLGLTEKFLAEGQPEMGRNGHVLAAVTHRMSRGEIRAMRGAGVPMQLINGCSDLVAGLCWVKKLAKQLRCPLILTDGAHAGICLETPKPIITAMERIINVPKLRIVAAKAAAL</sequence>
<organism evidence="3 4">
    <name type="scientific">Coccomyxa subellipsoidea</name>
    <dbReference type="NCBI Taxonomy" id="248742"/>
    <lineage>
        <taxon>Eukaryota</taxon>
        <taxon>Viridiplantae</taxon>
        <taxon>Chlorophyta</taxon>
        <taxon>core chlorophytes</taxon>
        <taxon>Trebouxiophyceae</taxon>
        <taxon>Trebouxiophyceae incertae sedis</taxon>
        <taxon>Coccomyxaceae</taxon>
        <taxon>Coccomyxa</taxon>
    </lineage>
</organism>
<protein>
    <recommendedName>
        <fullName evidence="2">AB hydrolase-1 domain-containing protein</fullName>
    </recommendedName>
</protein>
<evidence type="ECO:0000259" key="2">
    <source>
        <dbReference type="Pfam" id="PF00561"/>
    </source>
</evidence>
<evidence type="ECO:0000256" key="1">
    <source>
        <dbReference type="SAM" id="MobiDB-lite"/>
    </source>
</evidence>
<dbReference type="SUPFAM" id="SSF53474">
    <property type="entry name" value="alpha/beta-Hydrolases"/>
    <property type="match status" value="1"/>
</dbReference>
<accession>A0ABR2YCE1</accession>
<dbReference type="EMBL" id="JALJOT010000016">
    <property type="protein sequence ID" value="KAK9902153.1"/>
    <property type="molecule type" value="Genomic_DNA"/>
</dbReference>
<comment type="caution">
    <text evidence="3">The sequence shown here is derived from an EMBL/GenBank/DDBJ whole genome shotgun (WGS) entry which is preliminary data.</text>
</comment>
<dbReference type="Proteomes" id="UP001491310">
    <property type="component" value="Unassembled WGS sequence"/>
</dbReference>
<evidence type="ECO:0000313" key="3">
    <source>
        <dbReference type="EMBL" id="KAK9902153.1"/>
    </source>
</evidence>
<dbReference type="InterPro" id="IPR029058">
    <property type="entry name" value="AB_hydrolase_fold"/>
</dbReference>
<dbReference type="PANTHER" id="PTHR43433:SF5">
    <property type="entry name" value="AB HYDROLASE-1 DOMAIN-CONTAINING PROTEIN"/>
    <property type="match status" value="1"/>
</dbReference>
<dbReference type="Pfam" id="PF00561">
    <property type="entry name" value="Abhydrolase_1"/>
    <property type="match status" value="1"/>
</dbReference>
<dbReference type="PANTHER" id="PTHR43433">
    <property type="entry name" value="HYDROLASE, ALPHA/BETA FOLD FAMILY PROTEIN"/>
    <property type="match status" value="1"/>
</dbReference>